<dbReference type="Pfam" id="PF09772">
    <property type="entry name" value="Tmem26"/>
    <property type="match status" value="1"/>
</dbReference>
<gene>
    <name evidence="1" type="ORF">PACLA_8A083705</name>
</gene>
<dbReference type="OrthoDB" id="10042902at2759"/>
<sequence>MERVFTYIAALLSRFLFSFHAGVTVWWLTQVTQDQQYWCILGYCLSFLLLETLVTVFYRKGHEYYWFCPSIFIFTTAEIPCFGLLRLKLGSCLRMSNGTSHGGIRCSPNIGNQ</sequence>
<accession>A0A7D9EQT7</accession>
<protein>
    <submittedName>
        <fullName evidence="1">Uncharacterized protein</fullName>
    </submittedName>
</protein>
<dbReference type="EMBL" id="CACRXK020008978">
    <property type="protein sequence ID" value="CAB4016118.1"/>
    <property type="molecule type" value="Genomic_DNA"/>
</dbReference>
<dbReference type="AlphaFoldDB" id="A0A7D9EQT7"/>
<evidence type="ECO:0000313" key="1">
    <source>
        <dbReference type="EMBL" id="CAB4016118.1"/>
    </source>
</evidence>
<comment type="caution">
    <text evidence="1">The sequence shown here is derived from an EMBL/GenBank/DDBJ whole genome shotgun (WGS) entry which is preliminary data.</text>
</comment>
<proteinExistence type="predicted"/>
<organism evidence="1 2">
    <name type="scientific">Paramuricea clavata</name>
    <name type="common">Red gorgonian</name>
    <name type="synonym">Violescent sea-whip</name>
    <dbReference type="NCBI Taxonomy" id="317549"/>
    <lineage>
        <taxon>Eukaryota</taxon>
        <taxon>Metazoa</taxon>
        <taxon>Cnidaria</taxon>
        <taxon>Anthozoa</taxon>
        <taxon>Octocorallia</taxon>
        <taxon>Malacalcyonacea</taxon>
        <taxon>Plexauridae</taxon>
        <taxon>Paramuricea</taxon>
    </lineage>
</organism>
<evidence type="ECO:0000313" key="2">
    <source>
        <dbReference type="Proteomes" id="UP001152795"/>
    </source>
</evidence>
<reference evidence="1" key="1">
    <citation type="submission" date="2020-04" db="EMBL/GenBank/DDBJ databases">
        <authorList>
            <person name="Alioto T."/>
            <person name="Alioto T."/>
            <person name="Gomez Garrido J."/>
        </authorList>
    </citation>
    <scope>NUCLEOTIDE SEQUENCE</scope>
    <source>
        <strain evidence="1">A484AB</strain>
    </source>
</reference>
<dbReference type="InterPro" id="IPR019169">
    <property type="entry name" value="Transmembrane_26"/>
</dbReference>
<dbReference type="Proteomes" id="UP001152795">
    <property type="component" value="Unassembled WGS sequence"/>
</dbReference>
<keyword evidence="2" id="KW-1185">Reference proteome</keyword>
<name>A0A7D9EQT7_PARCT</name>
<dbReference type="PANTHER" id="PTHR22168:SF7">
    <property type="entry name" value="TRANSMEMBRANE PROTEIN 26-LIKE"/>
    <property type="match status" value="1"/>
</dbReference>
<dbReference type="PANTHER" id="PTHR22168">
    <property type="entry name" value="TMEM26 PROTEIN"/>
    <property type="match status" value="1"/>
</dbReference>
<feature type="non-terminal residue" evidence="1">
    <location>
        <position position="1"/>
    </location>
</feature>